<dbReference type="PANTHER" id="PTHR34477:SF5">
    <property type="entry name" value="BSL5627 PROTEIN"/>
    <property type="match status" value="1"/>
</dbReference>
<comment type="similarity">
    <text evidence="1">Belongs to the UPF0213 family.</text>
</comment>
<keyword evidence="4" id="KW-1185">Reference proteome</keyword>
<gene>
    <name evidence="3" type="ordered locus">Ornrh_0010</name>
</gene>
<dbReference type="HOGENOM" id="CLU_135650_3_2_10"/>
<dbReference type="Gene3D" id="3.40.1440.10">
    <property type="entry name" value="GIY-YIG endonuclease"/>
    <property type="match status" value="1"/>
</dbReference>
<dbReference type="GeneID" id="97259111"/>
<name>I3ZX09_ORNRL</name>
<dbReference type="InterPro" id="IPR050190">
    <property type="entry name" value="UPF0213_domain"/>
</dbReference>
<dbReference type="SUPFAM" id="SSF82771">
    <property type="entry name" value="GIY-YIG endonuclease"/>
    <property type="match status" value="1"/>
</dbReference>
<sequence length="86" mass="10489">MKNYYLYIVSNKLRTTFYIGVTNDLNRRIDEHSQGKRSLFTQKYRLNDLVYYEIFSDINLAIARFDIFLNDLYRFKILKTFNSKIN</sequence>
<dbReference type="PROSITE" id="PS50164">
    <property type="entry name" value="GIY_YIG"/>
    <property type="match status" value="1"/>
</dbReference>
<protein>
    <submittedName>
        <fullName evidence="3">Putative endonuclease containing a URI domain</fullName>
    </submittedName>
</protein>
<keyword evidence="3" id="KW-0378">Hydrolase</keyword>
<dbReference type="InterPro" id="IPR000305">
    <property type="entry name" value="GIY-YIG_endonuc"/>
</dbReference>
<evidence type="ECO:0000256" key="1">
    <source>
        <dbReference type="ARBA" id="ARBA00007435"/>
    </source>
</evidence>
<dbReference type="PANTHER" id="PTHR34477">
    <property type="entry name" value="UPF0213 PROTEIN YHBQ"/>
    <property type="match status" value="1"/>
</dbReference>
<dbReference type="AlphaFoldDB" id="I3ZX09"/>
<organism evidence="3 4">
    <name type="scientific">Ornithobacterium rhinotracheale (strain ATCC 51463 / DSM 15997 / CCUG 23171 / CIP 104009 / LMG 9086)</name>
    <dbReference type="NCBI Taxonomy" id="867902"/>
    <lineage>
        <taxon>Bacteria</taxon>
        <taxon>Pseudomonadati</taxon>
        <taxon>Bacteroidota</taxon>
        <taxon>Flavobacteriia</taxon>
        <taxon>Flavobacteriales</taxon>
        <taxon>Weeksellaceae</taxon>
        <taxon>Ornithobacterium</taxon>
    </lineage>
</organism>
<feature type="domain" description="GIY-YIG" evidence="2">
    <location>
        <begin position="2"/>
        <end position="86"/>
    </location>
</feature>
<dbReference type="Pfam" id="PF01541">
    <property type="entry name" value="GIY-YIG"/>
    <property type="match status" value="1"/>
</dbReference>
<dbReference type="RefSeq" id="WP_014789873.1">
    <property type="nucleotide sequence ID" value="NC_018016.1"/>
</dbReference>
<dbReference type="Proteomes" id="UP000006051">
    <property type="component" value="Chromosome"/>
</dbReference>
<reference evidence="3 4" key="1">
    <citation type="submission" date="2012-06" db="EMBL/GenBank/DDBJ databases">
        <title>The complete genome of Ornithobacterium rhinotracheale DSM 15997.</title>
        <authorList>
            <consortium name="US DOE Joint Genome Institute (JGI-PGF)"/>
            <person name="Lucas S."/>
            <person name="Copeland A."/>
            <person name="Lapidus A."/>
            <person name="Goodwin L."/>
            <person name="Pitluck S."/>
            <person name="Peters L."/>
            <person name="Mikhailova N."/>
            <person name="Teshima H."/>
            <person name="Kyrpides N."/>
            <person name="Mavromatis K."/>
            <person name="Pagani I."/>
            <person name="Ivanova N."/>
            <person name="Ovchinnikova G."/>
            <person name="Zeytun A."/>
            <person name="Detter J.C."/>
            <person name="Han C."/>
            <person name="Land M."/>
            <person name="Hauser L."/>
            <person name="Markowitz V."/>
            <person name="Cheng J.-F."/>
            <person name="Hugenholtz P."/>
            <person name="Woyke T."/>
            <person name="Wu D."/>
            <person name="Lang E."/>
            <person name="Kopitz M."/>
            <person name="Brambilla E."/>
            <person name="Klenk H.-P."/>
            <person name="Eisen J.A."/>
        </authorList>
    </citation>
    <scope>NUCLEOTIDE SEQUENCE [LARGE SCALE GENOMIC DNA]</scope>
    <source>
        <strain evidence="4">ATCC 51463 / DSM 15997 / CCUG 23171 / LMG 9086</strain>
    </source>
</reference>
<dbReference type="GO" id="GO:0004519">
    <property type="term" value="F:endonuclease activity"/>
    <property type="evidence" value="ECO:0007669"/>
    <property type="project" value="UniProtKB-KW"/>
</dbReference>
<dbReference type="EMBL" id="CP003283">
    <property type="protein sequence ID" value="AFL96243.1"/>
    <property type="molecule type" value="Genomic_DNA"/>
</dbReference>
<keyword evidence="3" id="KW-0255">Endonuclease</keyword>
<keyword evidence="3" id="KW-0540">Nuclease</keyword>
<evidence type="ECO:0000313" key="4">
    <source>
        <dbReference type="Proteomes" id="UP000006051"/>
    </source>
</evidence>
<dbReference type="KEGG" id="orh:Ornrh_0010"/>
<accession>I3ZX09</accession>
<proteinExistence type="inferred from homology"/>
<dbReference type="InterPro" id="IPR035901">
    <property type="entry name" value="GIY-YIG_endonuc_sf"/>
</dbReference>
<dbReference type="eggNOG" id="COG2827">
    <property type="taxonomic scope" value="Bacteria"/>
</dbReference>
<evidence type="ECO:0000313" key="3">
    <source>
        <dbReference type="EMBL" id="AFL96243.1"/>
    </source>
</evidence>
<evidence type="ECO:0000259" key="2">
    <source>
        <dbReference type="PROSITE" id="PS50164"/>
    </source>
</evidence>